<protein>
    <submittedName>
        <fullName evidence="1">Uncharacterized protein</fullName>
    </submittedName>
</protein>
<evidence type="ECO:0000313" key="1">
    <source>
        <dbReference type="EnsemblPlants" id="ORUFI04G05160.1"/>
    </source>
</evidence>
<keyword evidence="2" id="KW-1185">Reference proteome</keyword>
<dbReference type="AlphaFoldDB" id="A0A0E0P610"/>
<dbReference type="EnsemblPlants" id="ORUFI04G05160.1">
    <property type="protein sequence ID" value="ORUFI04G05160.1"/>
    <property type="gene ID" value="ORUFI04G05160"/>
</dbReference>
<accession>A0A0E0P610</accession>
<sequence length="62" mass="6757">MPSGPARPPPRSSNHYVKWYLYIAPQTDSITGRSPPNGMTTLEKKGITNGYEINESSSASDC</sequence>
<proteinExistence type="predicted"/>
<dbReference type="HOGENOM" id="CLU_2908126_0_0_1"/>
<reference evidence="2" key="1">
    <citation type="submission" date="2013-06" db="EMBL/GenBank/DDBJ databases">
        <authorList>
            <person name="Zhao Q."/>
        </authorList>
    </citation>
    <scope>NUCLEOTIDE SEQUENCE</scope>
    <source>
        <strain evidence="2">cv. W1943</strain>
    </source>
</reference>
<dbReference type="Gramene" id="ORUFI04G05160.1">
    <property type="protein sequence ID" value="ORUFI04G05160.1"/>
    <property type="gene ID" value="ORUFI04G05160"/>
</dbReference>
<name>A0A0E0P610_ORYRU</name>
<reference evidence="1" key="2">
    <citation type="submission" date="2015-06" db="UniProtKB">
        <authorList>
            <consortium name="EnsemblPlants"/>
        </authorList>
    </citation>
    <scope>IDENTIFICATION</scope>
</reference>
<organism evidence="1 2">
    <name type="scientific">Oryza rufipogon</name>
    <name type="common">Brownbeard rice</name>
    <name type="synonym">Asian wild rice</name>
    <dbReference type="NCBI Taxonomy" id="4529"/>
    <lineage>
        <taxon>Eukaryota</taxon>
        <taxon>Viridiplantae</taxon>
        <taxon>Streptophyta</taxon>
        <taxon>Embryophyta</taxon>
        <taxon>Tracheophyta</taxon>
        <taxon>Spermatophyta</taxon>
        <taxon>Magnoliopsida</taxon>
        <taxon>Liliopsida</taxon>
        <taxon>Poales</taxon>
        <taxon>Poaceae</taxon>
        <taxon>BOP clade</taxon>
        <taxon>Oryzoideae</taxon>
        <taxon>Oryzeae</taxon>
        <taxon>Oryzinae</taxon>
        <taxon>Oryza</taxon>
    </lineage>
</organism>
<evidence type="ECO:0000313" key="2">
    <source>
        <dbReference type="Proteomes" id="UP000008022"/>
    </source>
</evidence>
<dbReference type="Proteomes" id="UP000008022">
    <property type="component" value="Unassembled WGS sequence"/>
</dbReference>